<keyword evidence="1" id="KW-0472">Membrane</keyword>
<accession>A0A134CI75</accession>
<organism evidence="2 3">
    <name type="scientific">Megasphaera hutchinsoni</name>
    <dbReference type="NCBI Taxonomy" id="1588748"/>
    <lineage>
        <taxon>Bacteria</taxon>
        <taxon>Bacillati</taxon>
        <taxon>Bacillota</taxon>
        <taxon>Negativicutes</taxon>
        <taxon>Veillonellales</taxon>
        <taxon>Veillonellaceae</taxon>
        <taxon>Megasphaera</taxon>
    </lineage>
</organism>
<gene>
    <name evidence="2" type="ORF">HMPREF3182_00684</name>
</gene>
<keyword evidence="1" id="KW-1133">Transmembrane helix</keyword>
<comment type="caution">
    <text evidence="2">The sequence shown here is derived from an EMBL/GenBank/DDBJ whole genome shotgun (WGS) entry which is preliminary data.</text>
</comment>
<feature type="transmembrane region" description="Helical" evidence="1">
    <location>
        <begin position="12"/>
        <end position="31"/>
    </location>
</feature>
<reference evidence="3" key="1">
    <citation type="submission" date="2016-01" db="EMBL/GenBank/DDBJ databases">
        <authorList>
            <person name="Mitreva M."/>
            <person name="Pepin K.H."/>
            <person name="Mihindukulasuriya K.A."/>
            <person name="Fulton R."/>
            <person name="Fronick C."/>
            <person name="O'Laughlin M."/>
            <person name="Miner T."/>
            <person name="Herter B."/>
            <person name="Rosa B.A."/>
            <person name="Cordes M."/>
            <person name="Tomlinson C."/>
            <person name="Wollam A."/>
            <person name="Palsikar V.B."/>
            <person name="Mardis E.R."/>
            <person name="Wilson R.K."/>
        </authorList>
    </citation>
    <scope>NUCLEOTIDE SEQUENCE [LARGE SCALE GENOMIC DNA]</scope>
    <source>
        <strain evidence="3">KA00182</strain>
    </source>
</reference>
<evidence type="ECO:0000313" key="2">
    <source>
        <dbReference type="EMBL" id="KXB91809.1"/>
    </source>
</evidence>
<evidence type="ECO:0000256" key="1">
    <source>
        <dbReference type="SAM" id="Phobius"/>
    </source>
</evidence>
<dbReference type="AlphaFoldDB" id="A0A134CI75"/>
<protein>
    <submittedName>
        <fullName evidence="2">Uncharacterized protein</fullName>
    </submittedName>
</protein>
<dbReference type="Proteomes" id="UP000070160">
    <property type="component" value="Unassembled WGS sequence"/>
</dbReference>
<keyword evidence="3" id="KW-1185">Reference proteome</keyword>
<proteinExistence type="predicted"/>
<evidence type="ECO:0000313" key="3">
    <source>
        <dbReference type="Proteomes" id="UP000070160"/>
    </source>
</evidence>
<name>A0A134CI75_9FIRM</name>
<sequence>MKQRGKLQPRCFFCVFGVDICRYIALMYILYGRNEKAEKIIEEVKHGRIVD</sequence>
<keyword evidence="1" id="KW-0812">Transmembrane</keyword>
<dbReference type="EMBL" id="LSDT01000027">
    <property type="protein sequence ID" value="KXB91809.1"/>
    <property type="molecule type" value="Genomic_DNA"/>
</dbReference>
<dbReference type="STRING" id="1588748.HMPREF3182_00684"/>